<evidence type="ECO:0000313" key="1">
    <source>
        <dbReference type="EMBL" id="KAI4383313.1"/>
    </source>
</evidence>
<reference evidence="2" key="1">
    <citation type="journal article" date="2023" name="Front. Plant Sci.">
        <title>Chromosomal-level genome assembly of Melastoma candidum provides insights into trichome evolution.</title>
        <authorList>
            <person name="Zhong Y."/>
            <person name="Wu W."/>
            <person name="Sun C."/>
            <person name="Zou P."/>
            <person name="Liu Y."/>
            <person name="Dai S."/>
            <person name="Zhou R."/>
        </authorList>
    </citation>
    <scope>NUCLEOTIDE SEQUENCE [LARGE SCALE GENOMIC DNA]</scope>
</reference>
<dbReference type="Proteomes" id="UP001057402">
    <property type="component" value="Chromosome 3"/>
</dbReference>
<gene>
    <name evidence="1" type="ORF">MLD38_009165</name>
</gene>
<organism evidence="1 2">
    <name type="scientific">Melastoma candidum</name>
    <dbReference type="NCBI Taxonomy" id="119954"/>
    <lineage>
        <taxon>Eukaryota</taxon>
        <taxon>Viridiplantae</taxon>
        <taxon>Streptophyta</taxon>
        <taxon>Embryophyta</taxon>
        <taxon>Tracheophyta</taxon>
        <taxon>Spermatophyta</taxon>
        <taxon>Magnoliopsida</taxon>
        <taxon>eudicotyledons</taxon>
        <taxon>Gunneridae</taxon>
        <taxon>Pentapetalae</taxon>
        <taxon>rosids</taxon>
        <taxon>malvids</taxon>
        <taxon>Myrtales</taxon>
        <taxon>Melastomataceae</taxon>
        <taxon>Melastomatoideae</taxon>
        <taxon>Melastomateae</taxon>
        <taxon>Melastoma</taxon>
    </lineage>
</organism>
<accession>A0ACB9S100</accession>
<sequence length="178" mass="20385">MVVERESSVSRSNLDCLLRCVTPVVPSQSLPKTEIRNLNRLWHPWEREKIEFFTLRDLWQRYDQWSAYGAGVPIVLSRGETLVQYYVPYLSAIQIFTSGSFVNSFREESESGDFEGGILSATRAATSARSCLGRTGARPPRREDDSPWQLSDRLGYRYFQYFERSTPLCASPANGQDQ</sequence>
<protein>
    <submittedName>
        <fullName evidence="1">Uncharacterized protein</fullName>
    </submittedName>
</protein>
<evidence type="ECO:0000313" key="2">
    <source>
        <dbReference type="Proteomes" id="UP001057402"/>
    </source>
</evidence>
<comment type="caution">
    <text evidence="1">The sequence shown here is derived from an EMBL/GenBank/DDBJ whole genome shotgun (WGS) entry which is preliminary data.</text>
</comment>
<name>A0ACB9S100_9MYRT</name>
<proteinExistence type="predicted"/>
<keyword evidence="2" id="KW-1185">Reference proteome</keyword>
<dbReference type="EMBL" id="CM042882">
    <property type="protein sequence ID" value="KAI4383313.1"/>
    <property type="molecule type" value="Genomic_DNA"/>
</dbReference>